<name>A0A9W7B1I2_9STRA</name>
<feature type="region of interest" description="Disordered" evidence="1">
    <location>
        <begin position="319"/>
        <end position="366"/>
    </location>
</feature>
<protein>
    <submittedName>
        <fullName evidence="2">Uncharacterized protein</fullName>
    </submittedName>
</protein>
<proteinExistence type="predicted"/>
<dbReference type="PANTHER" id="PTHR35213">
    <property type="entry name" value="RING-TYPE DOMAIN-CONTAINING PROTEIN-RELATED"/>
    <property type="match status" value="1"/>
</dbReference>
<dbReference type="Proteomes" id="UP001165122">
    <property type="component" value="Unassembled WGS sequence"/>
</dbReference>
<evidence type="ECO:0000313" key="2">
    <source>
        <dbReference type="EMBL" id="GMH78848.1"/>
    </source>
</evidence>
<keyword evidence="3" id="KW-1185">Reference proteome</keyword>
<accession>A0A9W7B1I2</accession>
<gene>
    <name evidence="2" type="ORF">TrLO_g8604</name>
</gene>
<evidence type="ECO:0000313" key="3">
    <source>
        <dbReference type="Proteomes" id="UP001165122"/>
    </source>
</evidence>
<dbReference type="PANTHER" id="PTHR35213:SF5">
    <property type="entry name" value="RING-TYPE DOMAIN-CONTAINING PROTEIN"/>
    <property type="match status" value="1"/>
</dbReference>
<reference evidence="3" key="1">
    <citation type="journal article" date="2023" name="Commun. Biol.">
        <title>Genome analysis of Parmales, the sister group of diatoms, reveals the evolutionary specialization of diatoms from phago-mixotrophs to photoautotrophs.</title>
        <authorList>
            <person name="Ban H."/>
            <person name="Sato S."/>
            <person name="Yoshikawa S."/>
            <person name="Yamada K."/>
            <person name="Nakamura Y."/>
            <person name="Ichinomiya M."/>
            <person name="Sato N."/>
            <person name="Blanc-Mathieu R."/>
            <person name="Endo H."/>
            <person name="Kuwata A."/>
            <person name="Ogata H."/>
        </authorList>
    </citation>
    <scope>NUCLEOTIDE SEQUENCE [LARGE SCALE GENOMIC DNA]</scope>
    <source>
        <strain evidence="3">NIES 3700</strain>
    </source>
</reference>
<organism evidence="2 3">
    <name type="scientific">Triparma laevis f. longispina</name>
    <dbReference type="NCBI Taxonomy" id="1714387"/>
    <lineage>
        <taxon>Eukaryota</taxon>
        <taxon>Sar</taxon>
        <taxon>Stramenopiles</taxon>
        <taxon>Ochrophyta</taxon>
        <taxon>Bolidophyceae</taxon>
        <taxon>Parmales</taxon>
        <taxon>Triparmaceae</taxon>
        <taxon>Triparma</taxon>
    </lineage>
</organism>
<comment type="caution">
    <text evidence="2">The sequence shown here is derived from an EMBL/GenBank/DDBJ whole genome shotgun (WGS) entry which is preliminary data.</text>
</comment>
<dbReference type="EMBL" id="BRXW01000910">
    <property type="protein sequence ID" value="GMH78848.1"/>
    <property type="molecule type" value="Genomic_DNA"/>
</dbReference>
<feature type="compositionally biased region" description="Acidic residues" evidence="1">
    <location>
        <begin position="320"/>
        <end position="330"/>
    </location>
</feature>
<evidence type="ECO:0000256" key="1">
    <source>
        <dbReference type="SAM" id="MobiDB-lite"/>
    </source>
</evidence>
<sequence length="366" mass="40248">MTTPPSSPFPTTTATISQPFHPSAPLRRGKWTVEEEDYVARVIRDFSNGTLAVERGTTLRSFLSAKLHCDPMRITKKFTGDACIGKRVFQPIPEGRMPPQALQAIQSSLAALEERWRHKMESQLRDAERKSHRHVILPPQIPQALVLQPTLTVEMAKTMSWLERAEDALKVREDNLRNLAQTQGLLNEGSCILESKGGEGGKVIPYEFGGPGRKRGRMVTLETPDDDAGVAALLTFNKKPTNISKVTSSNLPSVSSFPGPNRIEPLPSTQNAAFDDPIFQPSTNTKLEGRTGLMTTIVSVDSLYQKAPNQLLPPWPAFETTEEEEEEEGGDPWASSITPFKVGGSGMTLDKVKTEGEMGAGRRGRM</sequence>
<dbReference type="AlphaFoldDB" id="A0A9W7B1I2"/>
<feature type="region of interest" description="Disordered" evidence="1">
    <location>
        <begin position="1"/>
        <end position="23"/>
    </location>
</feature>
<dbReference type="OrthoDB" id="206902at2759"/>